<evidence type="ECO:0000313" key="3">
    <source>
        <dbReference type="Proteomes" id="UP000494110"/>
    </source>
</evidence>
<proteinExistence type="predicted"/>
<evidence type="ECO:0000313" key="2">
    <source>
        <dbReference type="EMBL" id="VWC82594.1"/>
    </source>
</evidence>
<accession>A0A6P2VW72</accession>
<organism evidence="2 3">
    <name type="scientific">Burkholderia lata (strain ATCC 17760 / DSM 23089 / LMG 22485 / NCIMB 9086 / R18194 / 383)</name>
    <dbReference type="NCBI Taxonomy" id="482957"/>
    <lineage>
        <taxon>Bacteria</taxon>
        <taxon>Pseudomonadati</taxon>
        <taxon>Pseudomonadota</taxon>
        <taxon>Betaproteobacteria</taxon>
        <taxon>Burkholderiales</taxon>
        <taxon>Burkholderiaceae</taxon>
        <taxon>Burkholderia</taxon>
        <taxon>Burkholderia cepacia complex</taxon>
    </lineage>
</organism>
<feature type="region of interest" description="Disordered" evidence="1">
    <location>
        <begin position="156"/>
        <end position="184"/>
    </location>
</feature>
<dbReference type="RefSeq" id="WP_175011448.1">
    <property type="nucleotide sequence ID" value="NZ_CABVQN010000004.1"/>
</dbReference>
<dbReference type="Proteomes" id="UP000494110">
    <property type="component" value="Unassembled WGS sequence"/>
</dbReference>
<name>A0A6P2VW72_BURL3</name>
<dbReference type="EMBL" id="CABVQN010000004">
    <property type="protein sequence ID" value="VWC82594.1"/>
    <property type="molecule type" value="Genomic_DNA"/>
</dbReference>
<evidence type="ECO:0000256" key="1">
    <source>
        <dbReference type="SAM" id="MobiDB-lite"/>
    </source>
</evidence>
<gene>
    <name evidence="2" type="ORF">BLA39750_01313</name>
</gene>
<dbReference type="AlphaFoldDB" id="A0A6P2VW72"/>
<protein>
    <submittedName>
        <fullName evidence="2">Uncharacterized protein</fullName>
    </submittedName>
</protein>
<sequence>MNREQAEIYGEAKVRDYDDSEYWDYVVGEFTCGLCSELAITLHDRYGWALMAEIANDGGLFHAWVVNERGNAIDINGVHTDGIARTYTDDSTTIRTLSRAQLLAFGVNQGGLTWAIEIVDAKPRLLTTHFDWSKSRYAQSRIPIGDEAGQLSNATMRSKPGLASSNPTPEAHVRTTHADQGGAGTFENWVRVTASDPLEIGHPEAVAYLNVGGDLRDKDLDSNGSWKLVGPRTAARYSDVLLCSEQGG</sequence>
<reference evidence="2 3" key="1">
    <citation type="submission" date="2019-09" db="EMBL/GenBank/DDBJ databases">
        <authorList>
            <person name="Depoorter E."/>
        </authorList>
    </citation>
    <scope>NUCLEOTIDE SEQUENCE [LARGE SCALE GENOMIC DNA]</scope>
    <source>
        <strain evidence="2">R-39750</strain>
    </source>
</reference>